<evidence type="ECO:0000313" key="3">
    <source>
        <dbReference type="Proteomes" id="UP000242814"/>
    </source>
</evidence>
<evidence type="ECO:0000313" key="2">
    <source>
        <dbReference type="EMBL" id="ODH44358.1"/>
    </source>
</evidence>
<dbReference type="AlphaFoldDB" id="A0A1D2JN78"/>
<protein>
    <recommendedName>
        <fullName evidence="4">Translocation protein sec72</fullName>
    </recommendedName>
</protein>
<dbReference type="GO" id="GO:0006457">
    <property type="term" value="P:protein folding"/>
    <property type="evidence" value="ECO:0007669"/>
    <property type="project" value="TreeGrafter"/>
</dbReference>
<dbReference type="PANTHER" id="PTHR46035:SF3">
    <property type="entry name" value="TRANSLOCATION PROTEIN SEC72"/>
    <property type="match status" value="1"/>
</dbReference>
<feature type="compositionally biased region" description="Basic and acidic residues" evidence="1">
    <location>
        <begin position="231"/>
        <end position="240"/>
    </location>
</feature>
<proteinExistence type="predicted"/>
<evidence type="ECO:0000256" key="1">
    <source>
        <dbReference type="SAM" id="MobiDB-lite"/>
    </source>
</evidence>
<feature type="region of interest" description="Disordered" evidence="1">
    <location>
        <begin position="203"/>
        <end position="240"/>
    </location>
</feature>
<reference evidence="2 3" key="1">
    <citation type="submission" date="2016-06" db="EMBL/GenBank/DDBJ databases">
        <authorList>
            <person name="Kjaerup R.B."/>
            <person name="Dalgaard T.S."/>
            <person name="Juul-Madsen H.R."/>
        </authorList>
    </citation>
    <scope>NUCLEOTIDE SEQUENCE [LARGE SCALE GENOMIC DNA]</scope>
    <source>
        <strain evidence="2 3">Pb300</strain>
    </source>
</reference>
<organism evidence="2 3">
    <name type="scientific">Paracoccidioides brasiliensis</name>
    <dbReference type="NCBI Taxonomy" id="121759"/>
    <lineage>
        <taxon>Eukaryota</taxon>
        <taxon>Fungi</taxon>
        <taxon>Dikarya</taxon>
        <taxon>Ascomycota</taxon>
        <taxon>Pezizomycotina</taxon>
        <taxon>Eurotiomycetes</taxon>
        <taxon>Eurotiomycetidae</taxon>
        <taxon>Onygenales</taxon>
        <taxon>Ajellomycetaceae</taxon>
        <taxon>Paracoccidioides</taxon>
    </lineage>
</organism>
<dbReference type="InterPro" id="IPR011990">
    <property type="entry name" value="TPR-like_helical_dom_sf"/>
</dbReference>
<dbReference type="GO" id="GO:0030544">
    <property type="term" value="F:Hsp70 protein binding"/>
    <property type="evidence" value="ECO:0007669"/>
    <property type="project" value="TreeGrafter"/>
</dbReference>
<dbReference type="GO" id="GO:0005634">
    <property type="term" value="C:nucleus"/>
    <property type="evidence" value="ECO:0007669"/>
    <property type="project" value="TreeGrafter"/>
</dbReference>
<sequence length="240" mass="26609">MASPGADIFIQHPLHLDSITKAISAPSSNSTALTNELESLNQLHRALLNLDSPNIPPPLKPVNPKRSAQVAKLRETANTAFRKSSYAEAVKLYTYAIDMALGRPAWEPVGLVREELAPLFTNRAQAYMAQQQWAEAYVDAKASAEISATNNTKAWWRGAKSLTEMGRWEEARRWLLKGLEVEGLTSDGGRELRSLLADVERGLEREKASRGGRWNGKTDRMQSLENAENQNGKDARRAGE</sequence>
<dbReference type="VEuPathDB" id="FungiDB:PABG_00219"/>
<dbReference type="Gene3D" id="1.25.40.10">
    <property type="entry name" value="Tetratricopeptide repeat domain"/>
    <property type="match status" value="1"/>
</dbReference>
<name>A0A1D2JN78_PARBR</name>
<evidence type="ECO:0008006" key="4">
    <source>
        <dbReference type="Google" id="ProtNLM"/>
    </source>
</evidence>
<dbReference type="PANTHER" id="PTHR46035">
    <property type="entry name" value="TETRATRICOPEPTIDE REPEAT PROTEIN 4"/>
    <property type="match status" value="1"/>
</dbReference>
<dbReference type="GO" id="GO:0005829">
    <property type="term" value="C:cytosol"/>
    <property type="evidence" value="ECO:0007669"/>
    <property type="project" value="TreeGrafter"/>
</dbReference>
<dbReference type="EMBL" id="LZYO01000019">
    <property type="protein sequence ID" value="ODH44358.1"/>
    <property type="molecule type" value="Genomic_DNA"/>
</dbReference>
<comment type="caution">
    <text evidence="2">The sequence shown here is derived from an EMBL/GenBank/DDBJ whole genome shotgun (WGS) entry which is preliminary data.</text>
</comment>
<dbReference type="GO" id="GO:0051879">
    <property type="term" value="F:Hsp90 protein binding"/>
    <property type="evidence" value="ECO:0007669"/>
    <property type="project" value="TreeGrafter"/>
</dbReference>
<dbReference type="SUPFAM" id="SSF48452">
    <property type="entry name" value="TPR-like"/>
    <property type="match status" value="1"/>
</dbReference>
<dbReference type="VEuPathDB" id="FungiDB:PADG_02619"/>
<dbReference type="Proteomes" id="UP000242814">
    <property type="component" value="Unassembled WGS sequence"/>
</dbReference>
<gene>
    <name evidence="2" type="ORF">ACO22_00893</name>
</gene>
<accession>A0A1D2JN78</accession>